<dbReference type="InterPro" id="IPR014710">
    <property type="entry name" value="RmlC-like_jellyroll"/>
</dbReference>
<dbReference type="PROSITE" id="PS50042">
    <property type="entry name" value="CNMP_BINDING_3"/>
    <property type="match status" value="2"/>
</dbReference>
<name>A0A0V0Q917_PSEPJ</name>
<dbReference type="InterPro" id="IPR018490">
    <property type="entry name" value="cNMP-bd_dom_sf"/>
</dbReference>
<dbReference type="Proteomes" id="UP000054937">
    <property type="component" value="Unassembled WGS sequence"/>
</dbReference>
<comment type="caution">
    <text evidence="2">The sequence shown here is derived from an EMBL/GenBank/DDBJ whole genome shotgun (WGS) entry which is preliminary data.</text>
</comment>
<dbReference type="PANTHER" id="PTHR23011">
    <property type="entry name" value="CYCLIC NUCLEOTIDE-BINDING DOMAIN CONTAINING PROTEIN"/>
    <property type="match status" value="1"/>
</dbReference>
<dbReference type="SUPFAM" id="SSF51206">
    <property type="entry name" value="cAMP-binding domain-like"/>
    <property type="match status" value="2"/>
</dbReference>
<evidence type="ECO:0000259" key="1">
    <source>
        <dbReference type="PROSITE" id="PS50042"/>
    </source>
</evidence>
<evidence type="ECO:0000313" key="2">
    <source>
        <dbReference type="EMBL" id="KRW98702.1"/>
    </source>
</evidence>
<protein>
    <submittedName>
        <fullName evidence="2">Cyclic nucleotide-binding protein</fullName>
    </submittedName>
</protein>
<dbReference type="EMBL" id="LDAU01000232">
    <property type="protein sequence ID" value="KRW98702.1"/>
    <property type="molecule type" value="Genomic_DNA"/>
</dbReference>
<proteinExistence type="predicted"/>
<organism evidence="2 3">
    <name type="scientific">Pseudocohnilembus persalinus</name>
    <name type="common">Ciliate</name>
    <dbReference type="NCBI Taxonomy" id="266149"/>
    <lineage>
        <taxon>Eukaryota</taxon>
        <taxon>Sar</taxon>
        <taxon>Alveolata</taxon>
        <taxon>Ciliophora</taxon>
        <taxon>Intramacronucleata</taxon>
        <taxon>Oligohymenophorea</taxon>
        <taxon>Scuticociliatia</taxon>
        <taxon>Philasterida</taxon>
        <taxon>Pseudocohnilembidae</taxon>
        <taxon>Pseudocohnilembus</taxon>
    </lineage>
</organism>
<sequence length="669" mass="80504">MEYTCLNEQLKHYDHEQILDLMNEIDYIIIQKTEQNGELRLTLPENYLYNQKVQLENQFFRCFDLEERKQLKIGNYIFFKENNETEEDLPNKQLLIKQENIKNGKQIAEREAVENQIRQKTKKIYQKLLEKLKEIEQRYEGQVFKEWFQAQKKVQAPNNKLSFDTIQKIKVELEKKHENRNYYMLDKSIHNLEYFKEFSKGIRYNLLENCEFKVFNQHDIIYNQGDIGDKFYVILSGSVDIRYTRCLGYDLLSYIVNSKYDGQQFGEFSMLSACMNKYEEKENSDFLILTKQEEKLKRKKQYNKDLGLDEIFGDEDLIEEYFRDLDDYVGSDRYYFDLRRKAEIFNELFQKDVGKLKGKKLRDMNNIDNWIYGEDEMYQDIIQRQKREASVIAAERTYLLCWDRVFYSNLMNTYKSAEMEKKMKVLMQLQCFKNVEAQIVLPLAQLLQIKKYNMNEFIYKVGQEVNFFGIILEGISSVIQIQKKQTNLNQLIEKPHPLYFNYKNPCDKTCKINPQKGQRRTRQDKLKELKTIYKNYDIITPSEKFKAGQKNDPENYQLQYTEHLKLKNLAQGEYFGGRCLLTQEDIIEKQKRFPEFKFEGQDLQKAQFSLIAISPEVQVMEINPDQIQDLPEDLQQLLRQEIIEYKEFDQIDEEFLQKMIKQNKTSLQY</sequence>
<feature type="domain" description="Cyclic nucleotide-binding" evidence="1">
    <location>
        <begin position="431"/>
        <end position="480"/>
    </location>
</feature>
<keyword evidence="3" id="KW-1185">Reference proteome</keyword>
<evidence type="ECO:0000313" key="3">
    <source>
        <dbReference type="Proteomes" id="UP000054937"/>
    </source>
</evidence>
<dbReference type="PANTHER" id="PTHR23011:SF28">
    <property type="entry name" value="CYCLIC NUCLEOTIDE-BINDING DOMAIN CONTAINING PROTEIN"/>
    <property type="match status" value="1"/>
</dbReference>
<dbReference type="OrthoDB" id="429870at2759"/>
<feature type="domain" description="Cyclic nucleotide-binding" evidence="1">
    <location>
        <begin position="194"/>
        <end position="271"/>
    </location>
</feature>
<accession>A0A0V0Q917</accession>
<dbReference type="InParanoid" id="A0A0V0Q917"/>
<reference evidence="2 3" key="1">
    <citation type="journal article" date="2015" name="Sci. Rep.">
        <title>Genome of the facultative scuticociliatosis pathogen Pseudocohnilembus persalinus provides insight into its virulence through horizontal gene transfer.</title>
        <authorList>
            <person name="Xiong J."/>
            <person name="Wang G."/>
            <person name="Cheng J."/>
            <person name="Tian M."/>
            <person name="Pan X."/>
            <person name="Warren A."/>
            <person name="Jiang C."/>
            <person name="Yuan D."/>
            <person name="Miao W."/>
        </authorList>
    </citation>
    <scope>NUCLEOTIDE SEQUENCE [LARGE SCALE GENOMIC DNA]</scope>
    <source>
        <strain evidence="2">36N120E</strain>
    </source>
</reference>
<dbReference type="CDD" id="cd00038">
    <property type="entry name" value="CAP_ED"/>
    <property type="match status" value="1"/>
</dbReference>
<dbReference type="AlphaFoldDB" id="A0A0V0Q917"/>
<dbReference type="Gene3D" id="2.60.120.10">
    <property type="entry name" value="Jelly Rolls"/>
    <property type="match status" value="2"/>
</dbReference>
<gene>
    <name evidence="2" type="ORF">PPERSA_00290</name>
</gene>
<dbReference type="InterPro" id="IPR000595">
    <property type="entry name" value="cNMP-bd_dom"/>
</dbReference>